<keyword evidence="7 9" id="KW-0472">Membrane</keyword>
<organism evidence="11 12">
    <name type="scientific">Batillaria attramentaria</name>
    <dbReference type="NCBI Taxonomy" id="370345"/>
    <lineage>
        <taxon>Eukaryota</taxon>
        <taxon>Metazoa</taxon>
        <taxon>Spiralia</taxon>
        <taxon>Lophotrochozoa</taxon>
        <taxon>Mollusca</taxon>
        <taxon>Gastropoda</taxon>
        <taxon>Caenogastropoda</taxon>
        <taxon>Sorbeoconcha</taxon>
        <taxon>Cerithioidea</taxon>
        <taxon>Batillariidae</taxon>
        <taxon>Batillaria</taxon>
    </lineage>
</organism>
<feature type="transmembrane region" description="Helical" evidence="9">
    <location>
        <begin position="427"/>
        <end position="448"/>
    </location>
</feature>
<dbReference type="InterPro" id="IPR051359">
    <property type="entry name" value="CaCA_antiporter"/>
</dbReference>
<keyword evidence="12" id="KW-1185">Reference proteome</keyword>
<feature type="domain" description="Sodium/calcium exchanger membrane region" evidence="10">
    <location>
        <begin position="1"/>
        <end position="126"/>
    </location>
</feature>
<evidence type="ECO:0000256" key="7">
    <source>
        <dbReference type="ARBA" id="ARBA00023136"/>
    </source>
</evidence>
<dbReference type="GO" id="GO:0006816">
    <property type="term" value="P:calcium ion transport"/>
    <property type="evidence" value="ECO:0007669"/>
    <property type="project" value="UniProtKB-KW"/>
</dbReference>
<feature type="transmembrane region" description="Helical" evidence="9">
    <location>
        <begin position="455"/>
        <end position="473"/>
    </location>
</feature>
<evidence type="ECO:0000256" key="6">
    <source>
        <dbReference type="ARBA" id="ARBA00022989"/>
    </source>
</evidence>
<evidence type="ECO:0000256" key="5">
    <source>
        <dbReference type="ARBA" id="ARBA00022692"/>
    </source>
</evidence>
<keyword evidence="4" id="KW-0106">Calcium</keyword>
<evidence type="ECO:0000256" key="2">
    <source>
        <dbReference type="ARBA" id="ARBA00022448"/>
    </source>
</evidence>
<evidence type="ECO:0000313" key="12">
    <source>
        <dbReference type="Proteomes" id="UP001519460"/>
    </source>
</evidence>
<feature type="domain" description="Sodium/calcium exchanger membrane region" evidence="10">
    <location>
        <begin position="322"/>
        <end position="471"/>
    </location>
</feature>
<evidence type="ECO:0000256" key="9">
    <source>
        <dbReference type="SAM" id="Phobius"/>
    </source>
</evidence>
<dbReference type="GO" id="GO:0015297">
    <property type="term" value="F:antiporter activity"/>
    <property type="evidence" value="ECO:0007669"/>
    <property type="project" value="UniProtKB-KW"/>
</dbReference>
<dbReference type="GO" id="GO:0016020">
    <property type="term" value="C:membrane"/>
    <property type="evidence" value="ECO:0007669"/>
    <property type="project" value="UniProtKB-SubCell"/>
</dbReference>
<keyword evidence="5 9" id="KW-0812">Transmembrane</keyword>
<dbReference type="InterPro" id="IPR044880">
    <property type="entry name" value="NCX_ion-bd_dom_sf"/>
</dbReference>
<gene>
    <name evidence="11" type="ORF">BaRGS_00002709</name>
</gene>
<reference evidence="11 12" key="1">
    <citation type="journal article" date="2023" name="Sci. Data">
        <title>Genome assembly of the Korean intertidal mud-creeper Batillaria attramentaria.</title>
        <authorList>
            <person name="Patra A.K."/>
            <person name="Ho P.T."/>
            <person name="Jun S."/>
            <person name="Lee S.J."/>
            <person name="Kim Y."/>
            <person name="Won Y.J."/>
        </authorList>
    </citation>
    <scope>NUCLEOTIDE SEQUENCE [LARGE SCALE GENOMIC DNA]</scope>
    <source>
        <strain evidence="11">Wonlab-2016</strain>
    </source>
</reference>
<accession>A0ABD0M2Y7</accession>
<feature type="transmembrane region" description="Helical" evidence="9">
    <location>
        <begin position="386"/>
        <end position="407"/>
    </location>
</feature>
<protein>
    <recommendedName>
        <fullName evidence="10">Sodium/calcium exchanger membrane region domain-containing protein</fullName>
    </recommendedName>
</protein>
<dbReference type="PANTHER" id="PTHR12266:SF0">
    <property type="entry name" value="MITOCHONDRIAL SODIUM_CALCIUM EXCHANGER PROTEIN"/>
    <property type="match status" value="1"/>
</dbReference>
<evidence type="ECO:0000313" key="11">
    <source>
        <dbReference type="EMBL" id="KAK7505987.1"/>
    </source>
</evidence>
<feature type="transmembrane region" description="Helical" evidence="9">
    <location>
        <begin position="83"/>
        <end position="102"/>
    </location>
</feature>
<evidence type="ECO:0000256" key="8">
    <source>
        <dbReference type="SAM" id="MobiDB-lite"/>
    </source>
</evidence>
<comment type="subcellular location">
    <subcellularLocation>
        <location evidence="1">Membrane</location>
        <topology evidence="1">Multi-pass membrane protein</topology>
    </subcellularLocation>
</comment>
<feature type="transmembrane region" description="Helical" evidence="9">
    <location>
        <begin position="52"/>
        <end position="76"/>
    </location>
</feature>
<evidence type="ECO:0000256" key="3">
    <source>
        <dbReference type="ARBA" id="ARBA00022449"/>
    </source>
</evidence>
<sequence>FCPALAVIARTMRLSHNIAGVTFLAFGNGAPDVFSAIAAIGSAKAGDAGLAIGALFGAGVFVTTVVVGTIAIVCPFDSMQRPFLRDVIFYMAATFWAFYLMWKKEITIFESVGFIMLYVFYVVVVIVGRLIYQRQRSHNSADGETVQNPSVAVNGSGNTAATDDDDESQPLLRPEAAANISVEIEQAALSFARSRPREQGTPLAEFMSAINPIDTENWGDMRIFKKVYEVFKSPIVFLLKLTVPVVNDDEDEETRGWNRWLNSLQCFLGPVFAIFATDLFSNTIGGKFPAYGIVIILGVILAAVVLFTSKNDHPPPYHAAFAYLGFLVAVIWIYSVANEIVNILQMFGIVFNISNAIIGLTLLAWGNSIGDLVADFAMARQGYPRMGISACFGGPLFNVLLGIGIPFTIACIKNGGTFKLQVTLEELFLAAGVTVSLISSLIIVPLSGFRMSRGYGIYLVIVYVIFLALALLIETDVIKNIDH</sequence>
<feature type="compositionally biased region" description="Polar residues" evidence="8">
    <location>
        <begin position="141"/>
        <end position="161"/>
    </location>
</feature>
<keyword evidence="3" id="KW-0050">Antiport</keyword>
<dbReference type="PANTHER" id="PTHR12266">
    <property type="entry name" value="NA+/CA2+ K+ INDEPENDENT EXCHANGER"/>
    <property type="match status" value="1"/>
</dbReference>
<feature type="transmembrane region" description="Helical" evidence="9">
    <location>
        <begin position="320"/>
        <end position="337"/>
    </location>
</feature>
<dbReference type="AlphaFoldDB" id="A0ABD0M2Y7"/>
<keyword evidence="4" id="KW-0109">Calcium transport</keyword>
<keyword evidence="2" id="KW-0813">Transport</keyword>
<feature type="transmembrane region" description="Helical" evidence="9">
    <location>
        <begin position="343"/>
        <end position="365"/>
    </location>
</feature>
<feature type="transmembrane region" description="Helical" evidence="9">
    <location>
        <begin position="264"/>
        <end position="284"/>
    </location>
</feature>
<feature type="non-terminal residue" evidence="11">
    <location>
        <position position="1"/>
    </location>
</feature>
<feature type="transmembrane region" description="Helical" evidence="9">
    <location>
        <begin position="290"/>
        <end position="308"/>
    </location>
</feature>
<comment type="caution">
    <text evidence="11">The sequence shown here is derived from an EMBL/GenBank/DDBJ whole genome shotgun (WGS) entry which is preliminary data.</text>
</comment>
<evidence type="ECO:0000256" key="4">
    <source>
        <dbReference type="ARBA" id="ARBA00022568"/>
    </source>
</evidence>
<feature type="region of interest" description="Disordered" evidence="8">
    <location>
        <begin position="141"/>
        <end position="169"/>
    </location>
</feature>
<evidence type="ECO:0000259" key="10">
    <source>
        <dbReference type="Pfam" id="PF01699"/>
    </source>
</evidence>
<feature type="transmembrane region" description="Helical" evidence="9">
    <location>
        <begin position="108"/>
        <end position="132"/>
    </location>
</feature>
<name>A0ABD0M2Y7_9CAEN</name>
<dbReference type="Proteomes" id="UP001519460">
    <property type="component" value="Unassembled WGS sequence"/>
</dbReference>
<evidence type="ECO:0000256" key="1">
    <source>
        <dbReference type="ARBA" id="ARBA00004141"/>
    </source>
</evidence>
<dbReference type="EMBL" id="JACVVK020000008">
    <property type="protein sequence ID" value="KAK7505987.1"/>
    <property type="molecule type" value="Genomic_DNA"/>
</dbReference>
<feature type="transmembrane region" description="Helical" evidence="9">
    <location>
        <begin position="18"/>
        <end position="40"/>
    </location>
</feature>
<keyword evidence="6 9" id="KW-1133">Transmembrane helix</keyword>
<dbReference type="Pfam" id="PF01699">
    <property type="entry name" value="Na_Ca_ex"/>
    <property type="match status" value="2"/>
</dbReference>
<dbReference type="Gene3D" id="1.20.1420.30">
    <property type="entry name" value="NCX, central ion-binding region"/>
    <property type="match status" value="2"/>
</dbReference>
<keyword evidence="4" id="KW-0406">Ion transport</keyword>
<proteinExistence type="predicted"/>
<dbReference type="InterPro" id="IPR004837">
    <property type="entry name" value="NaCa_Exmemb"/>
</dbReference>